<evidence type="ECO:0000256" key="1">
    <source>
        <dbReference type="SAM" id="MobiDB-lite"/>
    </source>
</evidence>
<feature type="region of interest" description="Disordered" evidence="1">
    <location>
        <begin position="56"/>
        <end position="104"/>
    </location>
</feature>
<comment type="caution">
    <text evidence="2">The sequence shown here is derived from an EMBL/GenBank/DDBJ whole genome shotgun (WGS) entry which is preliminary data.</text>
</comment>
<organism evidence="2 3">
    <name type="scientific">Myxozyma melibiosi</name>
    <dbReference type="NCBI Taxonomy" id="54550"/>
    <lineage>
        <taxon>Eukaryota</taxon>
        <taxon>Fungi</taxon>
        <taxon>Dikarya</taxon>
        <taxon>Ascomycota</taxon>
        <taxon>Saccharomycotina</taxon>
        <taxon>Lipomycetes</taxon>
        <taxon>Lipomycetales</taxon>
        <taxon>Lipomycetaceae</taxon>
        <taxon>Myxozyma</taxon>
    </lineage>
</organism>
<protein>
    <submittedName>
        <fullName evidence="2">Uncharacterized protein</fullName>
    </submittedName>
</protein>
<dbReference type="Proteomes" id="UP001498771">
    <property type="component" value="Unassembled WGS sequence"/>
</dbReference>
<feature type="compositionally biased region" description="Low complexity" evidence="1">
    <location>
        <begin position="91"/>
        <end position="104"/>
    </location>
</feature>
<accession>A0ABR1EZF0</accession>
<name>A0ABR1EZF0_9ASCO</name>
<proteinExistence type="predicted"/>
<feature type="region of interest" description="Disordered" evidence="1">
    <location>
        <begin position="268"/>
        <end position="320"/>
    </location>
</feature>
<dbReference type="RefSeq" id="XP_064766022.1">
    <property type="nucleotide sequence ID" value="XM_064915512.1"/>
</dbReference>
<gene>
    <name evidence="2" type="ORF">BZA70DRAFT_89071</name>
</gene>
<reference evidence="2 3" key="1">
    <citation type="submission" date="2024-03" db="EMBL/GenBank/DDBJ databases">
        <title>Genome-scale model development and genomic sequencing of the oleaginous clade Lipomyces.</title>
        <authorList>
            <consortium name="Lawrence Berkeley National Laboratory"/>
            <person name="Czajka J.J."/>
            <person name="Han Y."/>
            <person name="Kim J."/>
            <person name="Mondo S.J."/>
            <person name="Hofstad B.A."/>
            <person name="Robles A."/>
            <person name="Haridas S."/>
            <person name="Riley R."/>
            <person name="LaButti K."/>
            <person name="Pangilinan J."/>
            <person name="Andreopoulos W."/>
            <person name="Lipzen A."/>
            <person name="Yan J."/>
            <person name="Wang M."/>
            <person name="Ng V."/>
            <person name="Grigoriev I.V."/>
            <person name="Spatafora J.W."/>
            <person name="Magnuson J.K."/>
            <person name="Baker S.E."/>
            <person name="Pomraning K.R."/>
        </authorList>
    </citation>
    <scope>NUCLEOTIDE SEQUENCE [LARGE SCALE GENOMIC DNA]</scope>
    <source>
        <strain evidence="2 3">Phaff 52-87</strain>
    </source>
</reference>
<sequence length="320" mass="34471">MIPAATAATTNVNFIDTVNINVTASTSSTASYSPVSTFPPLPLFSLYSSLSHSSLLEQPPRCHHHRPRQTEFDPAPRARTYLITAADPPDRSSSSPASSSGELSPPYPAQVYFLPARHPSPAADDAVLAKVLPRPPDFADAVETPACEPMDVDGPEFSAAVEEYNRAVSTSIPCSSSQKPGQVHVPVPDEHARMLADMDAAIDSDVARVLSLNSDTFDDVYQRERLSPLAAEREEQQNVDADEIGDLSIFGIGRLTTAFKAWNLSVSTTSPVDAEQESESEREITTATEEEKEELTSAEGATRVESMDTDGDVVMTDAVF</sequence>
<evidence type="ECO:0000313" key="3">
    <source>
        <dbReference type="Proteomes" id="UP001498771"/>
    </source>
</evidence>
<dbReference type="GeneID" id="90041024"/>
<evidence type="ECO:0000313" key="2">
    <source>
        <dbReference type="EMBL" id="KAK7202989.1"/>
    </source>
</evidence>
<dbReference type="EMBL" id="JBBJBU010000014">
    <property type="protein sequence ID" value="KAK7202989.1"/>
    <property type="molecule type" value="Genomic_DNA"/>
</dbReference>
<keyword evidence="3" id="KW-1185">Reference proteome</keyword>